<keyword evidence="1" id="KW-1133">Transmembrane helix</keyword>
<feature type="transmembrane region" description="Helical" evidence="1">
    <location>
        <begin position="90"/>
        <end position="108"/>
    </location>
</feature>
<gene>
    <name evidence="2" type="ORF">J7I44_12930</name>
</gene>
<evidence type="ECO:0000313" key="3">
    <source>
        <dbReference type="Proteomes" id="UP000823790"/>
    </source>
</evidence>
<dbReference type="RefSeq" id="WP_209621499.1">
    <property type="nucleotide sequence ID" value="NZ_JAGJRS010000022.1"/>
</dbReference>
<keyword evidence="1" id="KW-0472">Membrane</keyword>
<sequence>MDYPDARDVIGDAIRYWERHRIVYNVVLLVVVAAIFSANASAFDRVLSLDLFLQLFLLAVMANVAYCAAYPVDLTVQWSTLRTSWLRVRWVLFAIGLGFAATLAQFIARGLLGGHA</sequence>
<reference evidence="2 3" key="1">
    <citation type="submission" date="2021-04" db="EMBL/GenBank/DDBJ databases">
        <authorList>
            <person name="Huq M.A."/>
        </authorList>
    </citation>
    <scope>NUCLEOTIDE SEQUENCE [LARGE SCALE GENOMIC DNA]</scope>
    <source>
        <strain evidence="2 3">MAH-13</strain>
    </source>
</reference>
<name>A0ABS4DQ77_9GAMM</name>
<feature type="transmembrane region" description="Helical" evidence="1">
    <location>
        <begin position="51"/>
        <end position="69"/>
    </location>
</feature>
<keyword evidence="1" id="KW-0812">Transmembrane</keyword>
<evidence type="ECO:0000256" key="1">
    <source>
        <dbReference type="SAM" id="Phobius"/>
    </source>
</evidence>
<dbReference type="Proteomes" id="UP000823790">
    <property type="component" value="Unassembled WGS sequence"/>
</dbReference>
<keyword evidence="3" id="KW-1185">Reference proteome</keyword>
<evidence type="ECO:0000313" key="2">
    <source>
        <dbReference type="EMBL" id="MBP1475211.1"/>
    </source>
</evidence>
<protein>
    <submittedName>
        <fullName evidence="2">Uncharacterized protein</fullName>
    </submittedName>
</protein>
<proteinExistence type="predicted"/>
<accession>A0ABS4DQ77</accession>
<dbReference type="EMBL" id="JAGJRS010000022">
    <property type="protein sequence ID" value="MBP1475211.1"/>
    <property type="molecule type" value="Genomic_DNA"/>
</dbReference>
<feature type="transmembrane region" description="Helical" evidence="1">
    <location>
        <begin position="22"/>
        <end position="39"/>
    </location>
</feature>
<organism evidence="2 3">
    <name type="scientific">Frateuria flava</name>
    <dbReference type="NCBI Taxonomy" id="2821489"/>
    <lineage>
        <taxon>Bacteria</taxon>
        <taxon>Pseudomonadati</taxon>
        <taxon>Pseudomonadota</taxon>
        <taxon>Gammaproteobacteria</taxon>
        <taxon>Lysobacterales</taxon>
        <taxon>Rhodanobacteraceae</taxon>
        <taxon>Frateuria</taxon>
    </lineage>
</organism>
<comment type="caution">
    <text evidence="2">The sequence shown here is derived from an EMBL/GenBank/DDBJ whole genome shotgun (WGS) entry which is preliminary data.</text>
</comment>